<dbReference type="InterPro" id="IPR006153">
    <property type="entry name" value="Cation/H_exchanger_TM"/>
</dbReference>
<feature type="transmembrane region" description="Helical" evidence="10">
    <location>
        <begin position="363"/>
        <end position="386"/>
    </location>
</feature>
<comment type="subcellular location">
    <subcellularLocation>
        <location evidence="1">Membrane</location>
        <topology evidence="1">Multi-pass membrane protein</topology>
    </subcellularLocation>
</comment>
<dbReference type="InterPro" id="IPR038770">
    <property type="entry name" value="Na+/solute_symporter_sf"/>
</dbReference>
<evidence type="ECO:0000256" key="4">
    <source>
        <dbReference type="ARBA" id="ARBA00022692"/>
    </source>
</evidence>
<dbReference type="GO" id="GO:0016020">
    <property type="term" value="C:membrane"/>
    <property type="evidence" value="ECO:0007669"/>
    <property type="project" value="UniProtKB-SubCell"/>
</dbReference>
<keyword evidence="7" id="KW-0406">Ion transport</keyword>
<keyword evidence="4 10" id="KW-0812">Transmembrane</keyword>
<evidence type="ECO:0000256" key="8">
    <source>
        <dbReference type="ARBA" id="ARBA00023136"/>
    </source>
</evidence>
<keyword evidence="8 10" id="KW-0472">Membrane</keyword>
<dbReference type="GO" id="GO:0006814">
    <property type="term" value="P:sodium ion transport"/>
    <property type="evidence" value="ECO:0007669"/>
    <property type="project" value="UniProtKB-KW"/>
</dbReference>
<sequence length="449" mass="46738">MPADLQLALLIAILLPASKIIASLCTRLGIPPIIGELMVGVAAGPACLNMLHMRLFSGTPATDAFLLLAQIGGFVLMFIAGLETDIERMREAGPTAFLVALLGVVWPFFLGAGTAHLFGMSWNNAWFLGGALTATSVSISARTLMDAGKMTSPEASVILGAAVIDDVMGLFVLAFLAAACNAKSSAAFGLAPQVSSWIQTTFPVAGAHPLVVEIALILLSVTSFFVVGYGAAKKVIDPLIRLFRKIDATEAVTSCVLALMLLYAVSAEWLGSIAGITGAYLLGYVCAEAKLKTLVERTFSAIGHGLLVPLFFISIGLSSNFRALGGHWLLFGSVFVVAVITKVVGCGTAALSMGMGSVQSLRVGCGMISRGEVGLIVTAMAAGTGIFNESEVAVMVGVVLLTTLVTPLIMRGAFAIHCPEDLDDSHLVTALDGRLISSELSMAEVESQR</sequence>
<evidence type="ECO:0000313" key="12">
    <source>
        <dbReference type="EMBL" id="UWZ86854.1"/>
    </source>
</evidence>
<evidence type="ECO:0000256" key="9">
    <source>
        <dbReference type="ARBA" id="ARBA00023201"/>
    </source>
</evidence>
<evidence type="ECO:0000256" key="3">
    <source>
        <dbReference type="ARBA" id="ARBA00022449"/>
    </source>
</evidence>
<evidence type="ECO:0000256" key="10">
    <source>
        <dbReference type="SAM" id="Phobius"/>
    </source>
</evidence>
<evidence type="ECO:0000313" key="13">
    <source>
        <dbReference type="Proteomes" id="UP001059380"/>
    </source>
</evidence>
<feature type="transmembrane region" description="Helical" evidence="10">
    <location>
        <begin position="64"/>
        <end position="84"/>
    </location>
</feature>
<feature type="transmembrane region" description="Helical" evidence="10">
    <location>
        <begin position="242"/>
        <end position="263"/>
    </location>
</feature>
<dbReference type="Pfam" id="PF00999">
    <property type="entry name" value="Na_H_Exchanger"/>
    <property type="match status" value="1"/>
</dbReference>
<feature type="transmembrane region" description="Helical" evidence="10">
    <location>
        <begin position="392"/>
        <end position="410"/>
    </location>
</feature>
<feature type="transmembrane region" description="Helical" evidence="10">
    <location>
        <begin position="210"/>
        <end position="230"/>
    </location>
</feature>
<accession>A0A9J7BZ54</accession>
<reference evidence="12" key="1">
    <citation type="submission" date="2021-04" db="EMBL/GenBank/DDBJ databases">
        <title>Phylogenetic analysis of Acidobacteriaceae.</title>
        <authorList>
            <person name="Qiu L."/>
            <person name="Zhang Q."/>
        </authorList>
    </citation>
    <scope>NUCLEOTIDE SEQUENCE</scope>
    <source>
        <strain evidence="12">DSM 25168</strain>
    </source>
</reference>
<feature type="transmembrane region" description="Helical" evidence="10">
    <location>
        <begin position="125"/>
        <end position="145"/>
    </location>
</feature>
<evidence type="ECO:0000256" key="6">
    <source>
        <dbReference type="ARBA" id="ARBA00023053"/>
    </source>
</evidence>
<protein>
    <submittedName>
        <fullName evidence="12">Cation:proton antiporter</fullName>
    </submittedName>
</protein>
<feature type="domain" description="Cation/H+ exchanger transmembrane" evidence="11">
    <location>
        <begin position="20"/>
        <end position="409"/>
    </location>
</feature>
<keyword evidence="6" id="KW-0915">Sodium</keyword>
<dbReference type="GO" id="GO:0015297">
    <property type="term" value="F:antiporter activity"/>
    <property type="evidence" value="ECO:0007669"/>
    <property type="project" value="UniProtKB-KW"/>
</dbReference>
<dbReference type="PANTHER" id="PTHR43562">
    <property type="entry name" value="NAPA-TYPE SODIUM/HYDROGEN ANTIPORTER"/>
    <property type="match status" value="1"/>
</dbReference>
<evidence type="ECO:0000256" key="1">
    <source>
        <dbReference type="ARBA" id="ARBA00004141"/>
    </source>
</evidence>
<keyword evidence="9" id="KW-0739">Sodium transport</keyword>
<evidence type="ECO:0000256" key="7">
    <source>
        <dbReference type="ARBA" id="ARBA00023065"/>
    </source>
</evidence>
<keyword evidence="3" id="KW-0050">Antiport</keyword>
<dbReference type="GO" id="GO:1902600">
    <property type="term" value="P:proton transmembrane transport"/>
    <property type="evidence" value="ECO:0007669"/>
    <property type="project" value="InterPro"/>
</dbReference>
<dbReference type="Gene3D" id="1.20.1530.20">
    <property type="match status" value="1"/>
</dbReference>
<dbReference type="PANTHER" id="PTHR43562:SF3">
    <property type="entry name" value="SODIUM ION_PROTON EXCHANGER (EUROFUNG)"/>
    <property type="match status" value="1"/>
</dbReference>
<gene>
    <name evidence="12" type="ORF">MOP44_13100</name>
</gene>
<feature type="transmembrane region" description="Helical" evidence="10">
    <location>
        <begin position="299"/>
        <end position="317"/>
    </location>
</feature>
<evidence type="ECO:0000256" key="2">
    <source>
        <dbReference type="ARBA" id="ARBA00022448"/>
    </source>
</evidence>
<proteinExistence type="predicted"/>
<dbReference type="Proteomes" id="UP001059380">
    <property type="component" value="Chromosome"/>
</dbReference>
<dbReference type="KEGG" id="orp:MOP44_13100"/>
<keyword evidence="5 10" id="KW-1133">Transmembrane helix</keyword>
<evidence type="ECO:0000259" key="11">
    <source>
        <dbReference type="Pfam" id="PF00999"/>
    </source>
</evidence>
<organism evidence="12 13">
    <name type="scientific">Occallatibacter riparius</name>
    <dbReference type="NCBI Taxonomy" id="1002689"/>
    <lineage>
        <taxon>Bacteria</taxon>
        <taxon>Pseudomonadati</taxon>
        <taxon>Acidobacteriota</taxon>
        <taxon>Terriglobia</taxon>
        <taxon>Terriglobales</taxon>
        <taxon>Acidobacteriaceae</taxon>
        <taxon>Occallatibacter</taxon>
    </lineage>
</organism>
<dbReference type="AlphaFoldDB" id="A0A9J7BZ54"/>
<dbReference type="EMBL" id="CP093313">
    <property type="protein sequence ID" value="UWZ86854.1"/>
    <property type="molecule type" value="Genomic_DNA"/>
</dbReference>
<feature type="transmembrane region" description="Helical" evidence="10">
    <location>
        <begin position="329"/>
        <end position="351"/>
    </location>
</feature>
<evidence type="ECO:0000256" key="5">
    <source>
        <dbReference type="ARBA" id="ARBA00022989"/>
    </source>
</evidence>
<keyword evidence="13" id="KW-1185">Reference proteome</keyword>
<name>A0A9J7BZ54_9BACT</name>
<keyword evidence="2" id="KW-0813">Transport</keyword>
<feature type="transmembrane region" description="Helical" evidence="10">
    <location>
        <begin position="157"/>
        <end position="179"/>
    </location>
</feature>
<feature type="transmembrane region" description="Helical" evidence="10">
    <location>
        <begin position="96"/>
        <end position="119"/>
    </location>
</feature>
<dbReference type="RefSeq" id="WP_260796491.1">
    <property type="nucleotide sequence ID" value="NZ_CP093313.1"/>
</dbReference>